<dbReference type="Gene3D" id="3.30.1330.80">
    <property type="entry name" value="Hypothetical protein, similar to alpha- acetolactate decarboxylase, domain 2"/>
    <property type="match status" value="1"/>
</dbReference>
<sequence length="147" mass="16035">MKYSEAKQGRIFVMRLEDGETVHEEIEKFAKNQSITAAAMIIIGGADKGSKLVVGPENGKAKPVNPMEHVLENVHEITGTGTLFPDDNGNPVIHMHIACGRNADTITGCVRNGIKVWQIMEVIIFELVDTTGKRVIDPGLGFKLLNP</sequence>
<proteinExistence type="predicted"/>
<feature type="domain" description="PPC" evidence="1">
    <location>
        <begin position="6"/>
        <end position="147"/>
    </location>
</feature>
<accession>E1YCA6</accession>
<protein>
    <recommendedName>
        <fullName evidence="1">PPC domain-containing protein</fullName>
    </recommendedName>
</protein>
<reference evidence="2" key="1">
    <citation type="journal article" date="2011" name="Environ. Microbiol.">
        <title>Genomic insights into the metabolic potential of the polycyclic aromatic hydrocarbon degrading sulfate-reducing Deltaproteobacterium N47.</title>
        <authorList>
            <person name="Bergmann F."/>
            <person name="Selesi D."/>
            <person name="Weinmaier T."/>
            <person name="Tischler P."/>
            <person name="Rattei T."/>
            <person name="Meckenstock R.U."/>
        </authorList>
    </citation>
    <scope>NUCLEOTIDE SEQUENCE</scope>
</reference>
<dbReference type="AlphaFoldDB" id="E1YCA6"/>
<evidence type="ECO:0000259" key="1">
    <source>
        <dbReference type="PROSITE" id="PS51742"/>
    </source>
</evidence>
<name>E1YCA6_9BACT</name>
<dbReference type="Pfam" id="PF03479">
    <property type="entry name" value="PCC"/>
    <property type="match status" value="1"/>
</dbReference>
<dbReference type="CDD" id="cd11378">
    <property type="entry name" value="DUF296"/>
    <property type="match status" value="1"/>
</dbReference>
<evidence type="ECO:0000313" key="2">
    <source>
        <dbReference type="EMBL" id="CBX28200.1"/>
    </source>
</evidence>
<organism evidence="2">
    <name type="scientific">uncultured Desulfobacterium sp</name>
    <dbReference type="NCBI Taxonomy" id="201089"/>
    <lineage>
        <taxon>Bacteria</taxon>
        <taxon>Pseudomonadati</taxon>
        <taxon>Thermodesulfobacteriota</taxon>
        <taxon>Desulfobacteria</taxon>
        <taxon>Desulfobacterales</taxon>
        <taxon>Desulfobacteriaceae</taxon>
        <taxon>Desulfobacterium</taxon>
        <taxon>environmental samples</taxon>
    </lineage>
</organism>
<dbReference type="InterPro" id="IPR005175">
    <property type="entry name" value="PPC_dom"/>
</dbReference>
<dbReference type="EMBL" id="FR695868">
    <property type="protein sequence ID" value="CBX28200.1"/>
    <property type="molecule type" value="Genomic_DNA"/>
</dbReference>
<dbReference type="PANTHER" id="PTHR34988:SF1">
    <property type="entry name" value="DNA-BINDING PROTEIN"/>
    <property type="match status" value="1"/>
</dbReference>
<gene>
    <name evidence="2" type="ORF">N47_G35240</name>
</gene>
<dbReference type="SUPFAM" id="SSF117856">
    <property type="entry name" value="AF0104/ALDC/Ptd012-like"/>
    <property type="match status" value="1"/>
</dbReference>
<dbReference type="PROSITE" id="PS51742">
    <property type="entry name" value="PPC"/>
    <property type="match status" value="1"/>
</dbReference>
<dbReference type="PANTHER" id="PTHR34988">
    <property type="entry name" value="PROTEIN, PUTATIVE-RELATED"/>
    <property type="match status" value="1"/>
</dbReference>